<evidence type="ECO:0000256" key="2">
    <source>
        <dbReference type="SAM" id="Phobius"/>
    </source>
</evidence>
<comment type="caution">
    <text evidence="3">The sequence shown here is derived from an EMBL/GenBank/DDBJ whole genome shotgun (WGS) entry which is preliminary data.</text>
</comment>
<evidence type="ECO:0000256" key="1">
    <source>
        <dbReference type="SAM" id="MobiDB-lite"/>
    </source>
</evidence>
<organism evidence="3">
    <name type="scientific">marine sediment metagenome</name>
    <dbReference type="NCBI Taxonomy" id="412755"/>
    <lineage>
        <taxon>unclassified sequences</taxon>
        <taxon>metagenomes</taxon>
        <taxon>ecological metagenomes</taxon>
    </lineage>
</organism>
<feature type="compositionally biased region" description="Basic and acidic residues" evidence="1">
    <location>
        <begin position="10"/>
        <end position="20"/>
    </location>
</feature>
<keyword evidence="2" id="KW-0812">Transmembrane</keyword>
<reference evidence="3" key="1">
    <citation type="journal article" date="2015" name="Nature">
        <title>Complex archaea that bridge the gap between prokaryotes and eukaryotes.</title>
        <authorList>
            <person name="Spang A."/>
            <person name="Saw J.H."/>
            <person name="Jorgensen S.L."/>
            <person name="Zaremba-Niedzwiedzka K."/>
            <person name="Martijn J."/>
            <person name="Lind A.E."/>
            <person name="van Eijk R."/>
            <person name="Schleper C."/>
            <person name="Guy L."/>
            <person name="Ettema T.J."/>
        </authorList>
    </citation>
    <scope>NUCLEOTIDE SEQUENCE</scope>
</reference>
<keyword evidence="2" id="KW-1133">Transmembrane helix</keyword>
<accession>A0A0F9ABI3</accession>
<proteinExistence type="predicted"/>
<keyword evidence="2" id="KW-0472">Membrane</keyword>
<evidence type="ECO:0000313" key="3">
    <source>
        <dbReference type="EMBL" id="KKL06899.1"/>
    </source>
</evidence>
<feature type="region of interest" description="Disordered" evidence="1">
    <location>
        <begin position="114"/>
        <end position="135"/>
    </location>
</feature>
<feature type="transmembrane region" description="Helical" evidence="2">
    <location>
        <begin position="37"/>
        <end position="56"/>
    </location>
</feature>
<sequence>MANGEAIETGSDRDRPKRRTYDNGIQNRIAANPKSTLWWRPGILTALVAVFGYVLITQAGDGKDIREIKTTQKHIDVTIGDDLKAHTKATQKLIEAVNSLNVVVAKQEERLNGHIESNDKDMEKLEDRVRDLEKQ</sequence>
<protein>
    <submittedName>
        <fullName evidence="3">Uncharacterized protein</fullName>
    </submittedName>
</protein>
<name>A0A0F9ABI3_9ZZZZ</name>
<dbReference type="AlphaFoldDB" id="A0A0F9ABI3"/>
<feature type="region of interest" description="Disordered" evidence="1">
    <location>
        <begin position="1"/>
        <end position="20"/>
    </location>
</feature>
<gene>
    <name evidence="3" type="ORF">LCGC14_2591430</name>
</gene>
<dbReference type="EMBL" id="LAZR01043511">
    <property type="protein sequence ID" value="KKL06899.1"/>
    <property type="molecule type" value="Genomic_DNA"/>
</dbReference>